<dbReference type="AlphaFoldDB" id="A0A5B8MR50"/>
<proteinExistence type="inferred from homology"/>
<evidence type="ECO:0000256" key="10">
    <source>
        <dbReference type="SAM" id="Coils"/>
    </source>
</evidence>
<dbReference type="SUPFAM" id="SSF51445">
    <property type="entry name" value="(Trans)glycosidases"/>
    <property type="match status" value="1"/>
</dbReference>
<accession>A0A5B8MR50</accession>
<dbReference type="Proteomes" id="UP000316726">
    <property type="component" value="Chromosome 9"/>
</dbReference>
<evidence type="ECO:0000256" key="4">
    <source>
        <dbReference type="ARBA" id="ARBA00012595"/>
    </source>
</evidence>
<dbReference type="InterPro" id="IPR045865">
    <property type="entry name" value="ACT-like_dom_sf"/>
</dbReference>
<evidence type="ECO:0000256" key="2">
    <source>
        <dbReference type="ARBA" id="ARBA00001913"/>
    </source>
</evidence>
<comment type="similarity">
    <text evidence="3 8">Belongs to the glycosyl hydrolase 13 family.</text>
</comment>
<name>A0A5B8MR50_9CHLO</name>
<dbReference type="GO" id="GO:0005509">
    <property type="term" value="F:calcium ion binding"/>
    <property type="evidence" value="ECO:0007669"/>
    <property type="project" value="InterPro"/>
</dbReference>
<dbReference type="OrthoDB" id="550577at2759"/>
<evidence type="ECO:0000256" key="5">
    <source>
        <dbReference type="ARBA" id="ARBA00022801"/>
    </source>
</evidence>
<keyword evidence="10" id="KW-0175">Coiled coil</keyword>
<evidence type="ECO:0000256" key="9">
    <source>
        <dbReference type="RuleBase" id="RU361134"/>
    </source>
</evidence>
<evidence type="ECO:0000256" key="11">
    <source>
        <dbReference type="SAM" id="MobiDB-lite"/>
    </source>
</evidence>
<dbReference type="InterPro" id="IPR002912">
    <property type="entry name" value="ACT_dom"/>
</dbReference>
<evidence type="ECO:0000313" key="14">
    <source>
        <dbReference type="Proteomes" id="UP000316726"/>
    </source>
</evidence>
<evidence type="ECO:0000256" key="3">
    <source>
        <dbReference type="ARBA" id="ARBA00008061"/>
    </source>
</evidence>
<gene>
    <name evidence="13" type="ORF">A3770_09p55570</name>
</gene>
<feature type="region of interest" description="Disordered" evidence="11">
    <location>
        <begin position="1"/>
        <end position="21"/>
    </location>
</feature>
<dbReference type="SUPFAM" id="SSF55021">
    <property type="entry name" value="ACT-like"/>
    <property type="match status" value="1"/>
</dbReference>
<dbReference type="InterPro" id="IPR013780">
    <property type="entry name" value="Glyco_hydro_b"/>
</dbReference>
<protein>
    <recommendedName>
        <fullName evidence="4 9">Alpha-amylase</fullName>
        <ecNumber evidence="4 9">3.2.1.1</ecNumber>
    </recommendedName>
</protein>
<dbReference type="EMBL" id="CP031042">
    <property type="protein sequence ID" value="QDZ23039.1"/>
    <property type="molecule type" value="Genomic_DNA"/>
</dbReference>
<keyword evidence="6 9" id="KW-0119">Carbohydrate metabolism</keyword>
<reference evidence="13 14" key="1">
    <citation type="submission" date="2018-07" db="EMBL/GenBank/DDBJ databases">
        <title>The complete nuclear genome of the prasinophyte Chloropicon primus (CCMP1205).</title>
        <authorList>
            <person name="Pombert J.-F."/>
            <person name="Otis C."/>
            <person name="Turmel M."/>
            <person name="Lemieux C."/>
        </authorList>
    </citation>
    <scope>NUCLEOTIDE SEQUENCE [LARGE SCALE GENOMIC DNA]</scope>
    <source>
        <strain evidence="13 14">CCMP1205</strain>
    </source>
</reference>
<sequence>MRGGMHAAGSPRASLPSSFAQGKRANFSCGPTRTSFAHQQQQHHHLHQLNKKTKRRTRVFAQAAESSAERTALLIEFDNDSDAGATIVSIEGENQSDLLVSVTGAFSALDLTVLDAMIKTEEGRVMDVFRVTTGQGEQIEEVDWSSVRQHVLSACSNSSRSSKPAIYGVAAESEETKQRPMSVANSIVEAELSNIENTATELEAAAKDMQQSAADLVKIEQELASTKMAASAVAVDGEGNMNAEYGVDAQQVMAQLSARAEAAAILERRMAAMEALLSARRSPEGLSVTGPSSQRGGGAEGRFLVSGGTGTGPAAGSGYEIILQAFNWESCKQNWYKVLVEQASEFAEAGFTALWLPPPTDSVSPQGYLPRDLYCLDSQYGNEAELRELVKVIQSKGLKAVADIVINHRCAHYQDDQGRWNKFGGRLAWDNRAICSNNKQFGGTGNLDSGDDYEAAPNIDHTQEFVQKDLLGWLNYLKKSIGFNGWRFDYVKGYGGKFTRQYIDGSVPELAIGEFWDSCDYTDGVLDYNQDKHRQRTVDWCDQTGGTSAAFDFTTKGILQEAVGRNERWRLVDAEGRPPGVVGIWPSRAVTFIENHDTGSTLGHWPFPYHGLHEGYAYILTHPGTPCVFYDHYFQADNGLGDAIKKLLKIRKQFGIHSRSKVKVMQAVAECYAANVDDKVTVKIGPGDFTPNADGKSEWVLCCSGPSFAVWHKQGAMVFSNP</sequence>
<keyword evidence="5 9" id="KW-0378">Hydrolase</keyword>
<dbReference type="SMART" id="SM00810">
    <property type="entry name" value="Alpha-amyl_C2"/>
    <property type="match status" value="1"/>
</dbReference>
<keyword evidence="7 9" id="KW-0326">Glycosidase</keyword>
<dbReference type="Pfam" id="PF00128">
    <property type="entry name" value="Alpha-amylase"/>
    <property type="match status" value="1"/>
</dbReference>
<dbReference type="InterPro" id="IPR006046">
    <property type="entry name" value="Alpha_amylase"/>
</dbReference>
<dbReference type="Pfam" id="PF07821">
    <property type="entry name" value="Alpha-amyl_C2"/>
    <property type="match status" value="1"/>
</dbReference>
<feature type="domain" description="ACT" evidence="12">
    <location>
        <begin position="87"/>
        <end position="168"/>
    </location>
</feature>
<dbReference type="GO" id="GO:0005975">
    <property type="term" value="P:carbohydrate metabolic process"/>
    <property type="evidence" value="ECO:0007669"/>
    <property type="project" value="InterPro"/>
</dbReference>
<dbReference type="SUPFAM" id="SSF51011">
    <property type="entry name" value="Glycosyl hydrolase domain"/>
    <property type="match status" value="1"/>
</dbReference>
<feature type="coiled-coil region" evidence="10">
    <location>
        <begin position="185"/>
        <end position="222"/>
    </location>
</feature>
<evidence type="ECO:0000256" key="8">
    <source>
        <dbReference type="RuleBase" id="RU003615"/>
    </source>
</evidence>
<evidence type="ECO:0000313" key="13">
    <source>
        <dbReference type="EMBL" id="QDZ23039.1"/>
    </source>
</evidence>
<comment type="catalytic activity">
    <reaction evidence="1 9">
        <text>Endohydrolysis of (1-&gt;4)-alpha-D-glucosidic linkages in polysaccharides containing three or more (1-&gt;4)-alpha-linked D-glucose units.</text>
        <dbReference type="EC" id="3.2.1.1"/>
    </reaction>
</comment>
<dbReference type="GO" id="GO:0004556">
    <property type="term" value="F:alpha-amylase activity"/>
    <property type="evidence" value="ECO:0007669"/>
    <property type="project" value="UniProtKB-UniRule"/>
</dbReference>
<evidence type="ECO:0000259" key="12">
    <source>
        <dbReference type="PROSITE" id="PS51671"/>
    </source>
</evidence>
<keyword evidence="14" id="KW-1185">Reference proteome</keyword>
<evidence type="ECO:0000256" key="6">
    <source>
        <dbReference type="ARBA" id="ARBA00023277"/>
    </source>
</evidence>
<dbReference type="PROSITE" id="PS51671">
    <property type="entry name" value="ACT"/>
    <property type="match status" value="1"/>
</dbReference>
<dbReference type="SMART" id="SM00642">
    <property type="entry name" value="Aamy"/>
    <property type="match status" value="1"/>
</dbReference>
<dbReference type="CDD" id="cd04873">
    <property type="entry name" value="ACT_UUR-ACR-like"/>
    <property type="match status" value="1"/>
</dbReference>
<dbReference type="Gene3D" id="2.60.40.1180">
    <property type="entry name" value="Golgi alpha-mannosidase II"/>
    <property type="match status" value="1"/>
</dbReference>
<dbReference type="InterPro" id="IPR012850">
    <property type="entry name" value="A-amylase_bs_C"/>
</dbReference>
<comment type="cofactor">
    <cofactor evidence="2">
        <name>Ca(2+)</name>
        <dbReference type="ChEBI" id="CHEBI:29108"/>
    </cofactor>
</comment>
<dbReference type="EC" id="3.2.1.1" evidence="4 9"/>
<dbReference type="STRING" id="1764295.A0A5B8MR50"/>
<dbReference type="InterPro" id="IPR017853">
    <property type="entry name" value="GH"/>
</dbReference>
<organism evidence="13 14">
    <name type="scientific">Chloropicon primus</name>
    <dbReference type="NCBI Taxonomy" id="1764295"/>
    <lineage>
        <taxon>Eukaryota</taxon>
        <taxon>Viridiplantae</taxon>
        <taxon>Chlorophyta</taxon>
        <taxon>Chloropicophyceae</taxon>
        <taxon>Chloropicales</taxon>
        <taxon>Chloropicaceae</taxon>
        <taxon>Chloropicon</taxon>
    </lineage>
</organism>
<evidence type="ECO:0000256" key="1">
    <source>
        <dbReference type="ARBA" id="ARBA00000548"/>
    </source>
</evidence>
<dbReference type="Gene3D" id="3.20.20.80">
    <property type="entry name" value="Glycosidases"/>
    <property type="match status" value="1"/>
</dbReference>
<dbReference type="InterPro" id="IPR006047">
    <property type="entry name" value="GH13_cat_dom"/>
</dbReference>
<dbReference type="CDD" id="cd11314">
    <property type="entry name" value="AmyAc_arch_bac_plant_AmyA"/>
    <property type="match status" value="1"/>
</dbReference>
<dbReference type="PANTHER" id="PTHR43447">
    <property type="entry name" value="ALPHA-AMYLASE"/>
    <property type="match status" value="1"/>
</dbReference>
<evidence type="ECO:0000256" key="7">
    <source>
        <dbReference type="ARBA" id="ARBA00023295"/>
    </source>
</evidence>
<dbReference type="PRINTS" id="PR00110">
    <property type="entry name" value="ALPHAAMYLASE"/>
</dbReference>